<name>A0A2T4IH99_9RHOO</name>
<keyword evidence="2" id="KW-1185">Reference proteome</keyword>
<comment type="caution">
    <text evidence="1">The sequence shown here is derived from an EMBL/GenBank/DDBJ whole genome shotgun (WGS) entry which is preliminary data.</text>
</comment>
<protein>
    <submittedName>
        <fullName evidence="1">Abortive phage resistance protein</fullName>
    </submittedName>
</protein>
<dbReference type="EMBL" id="PZKC01000004">
    <property type="protein sequence ID" value="PTD97149.1"/>
    <property type="molecule type" value="Genomic_DNA"/>
</dbReference>
<dbReference type="AlphaFoldDB" id="A0A2T4IH99"/>
<reference evidence="1 2" key="1">
    <citation type="submission" date="2018-03" db="EMBL/GenBank/DDBJ databases">
        <authorList>
            <person name="Keele B.F."/>
        </authorList>
    </citation>
    <scope>NUCLEOTIDE SEQUENCE [LARGE SCALE GENOMIC DNA]</scope>
    <source>
        <strain evidence="1 2">D20</strain>
    </source>
</reference>
<proteinExistence type="predicted"/>
<sequence>MDYLERLGYYRLSGYWYPLRVIDPVASQAQGKAVRLDAFVPGSRFEDVVRLYVFDKKLRLLALDALERIEMAVRVDVAHLLGQRDARAHENPACLHGNFTKKQITKGPDKGKTQHQVWLGKYQSMLQRARKEPFVAHHMQQYGALPIWAAIEVWDFGLLSKLFAGMQHADQQSIASMYGAPDGVAFAQWLRSLNFIRNVAAHHSRLWNINVLELSPIPAGWPVTLNKARPFFYFCLMQRLLNVICPNSGWGQRFVELLEKEFPVVFSTAELGTFPGWETSPLWKRQVAHK</sequence>
<dbReference type="Proteomes" id="UP000241193">
    <property type="component" value="Unassembled WGS sequence"/>
</dbReference>
<accession>A0A2T4IH99</accession>
<dbReference type="InterPro" id="IPR011664">
    <property type="entry name" value="Abi_system_AbiD/AbiF-like"/>
</dbReference>
<dbReference type="Pfam" id="PF07751">
    <property type="entry name" value="Abi_2"/>
    <property type="match status" value="1"/>
</dbReference>
<organism evidence="1 2">
    <name type="scientific">Pseudothauera lacus</name>
    <dbReference type="NCBI Taxonomy" id="2136175"/>
    <lineage>
        <taxon>Bacteria</taxon>
        <taxon>Pseudomonadati</taxon>
        <taxon>Pseudomonadota</taxon>
        <taxon>Betaproteobacteria</taxon>
        <taxon>Rhodocyclales</taxon>
        <taxon>Zoogloeaceae</taxon>
        <taxon>Pseudothauera</taxon>
    </lineage>
</organism>
<reference evidence="1 2" key="2">
    <citation type="submission" date="2018-04" db="EMBL/GenBank/DDBJ databases">
        <title>Thauera lacus sp. nov., isolated from an saline lake in Inner Mongolia, China.</title>
        <authorList>
            <person name="Liang Q.-Y."/>
        </authorList>
    </citation>
    <scope>NUCLEOTIDE SEQUENCE [LARGE SCALE GENOMIC DNA]</scope>
    <source>
        <strain evidence="1 2">D20</strain>
    </source>
</reference>
<dbReference type="OrthoDB" id="5363652at2"/>
<evidence type="ECO:0000313" key="2">
    <source>
        <dbReference type="Proteomes" id="UP000241193"/>
    </source>
</evidence>
<gene>
    <name evidence="1" type="ORF">C8261_05830</name>
</gene>
<evidence type="ECO:0000313" key="1">
    <source>
        <dbReference type="EMBL" id="PTD97149.1"/>
    </source>
</evidence>